<protein>
    <submittedName>
        <fullName evidence="2">Uncharacterized protein</fullName>
    </submittedName>
</protein>
<dbReference type="WBParaSite" id="ES5_v2.g8129.t1">
    <property type="protein sequence ID" value="ES5_v2.g8129.t1"/>
    <property type="gene ID" value="ES5_v2.g8129"/>
</dbReference>
<organism evidence="1 2">
    <name type="scientific">Panagrolaimus sp. ES5</name>
    <dbReference type="NCBI Taxonomy" id="591445"/>
    <lineage>
        <taxon>Eukaryota</taxon>
        <taxon>Metazoa</taxon>
        <taxon>Ecdysozoa</taxon>
        <taxon>Nematoda</taxon>
        <taxon>Chromadorea</taxon>
        <taxon>Rhabditida</taxon>
        <taxon>Tylenchina</taxon>
        <taxon>Panagrolaimomorpha</taxon>
        <taxon>Panagrolaimoidea</taxon>
        <taxon>Panagrolaimidae</taxon>
        <taxon>Panagrolaimus</taxon>
    </lineage>
</organism>
<evidence type="ECO:0000313" key="2">
    <source>
        <dbReference type="WBParaSite" id="ES5_v2.g8129.t1"/>
    </source>
</evidence>
<name>A0AC34GTB9_9BILA</name>
<proteinExistence type="predicted"/>
<accession>A0AC34GTB9</accession>
<evidence type="ECO:0000313" key="1">
    <source>
        <dbReference type="Proteomes" id="UP000887579"/>
    </source>
</evidence>
<dbReference type="Proteomes" id="UP000887579">
    <property type="component" value="Unplaced"/>
</dbReference>
<reference evidence="2" key="1">
    <citation type="submission" date="2022-11" db="UniProtKB">
        <authorList>
            <consortium name="WormBaseParasite"/>
        </authorList>
    </citation>
    <scope>IDENTIFICATION</scope>
</reference>
<sequence length="520" mass="60135">MPPSNRDLIILVKNNVKDVLITSISIQNYQSKEEETIPCNPQNKTGCLKLFSQLQSMLNLNQVKAIVFYQFDELSTIKLSETYEFRLKCREFCEKNEIFCYFLNPIHWKAFGAIAETETMVKEGETVMVLFSKIEFFGIPSAFKMIREKDGYRILEIVTTNSTIFGIGWKNQFIGDFKPKRIILLMEKWIHDYRAYVDQLNNYFKNICSDVVDTGIEEEKLFKNAIINNVLHLMDEKISPYNVGNVSFCRYGVNIGETCLIKFNIFDALPIEESVVIDVNPEKSVTLQMSSDTVKTDEVVEEIQLSKFKFLKVKVLLKIDINSFYHYKIVPVDKDGNEITKFNIADYSPILPIEKARICFGAQEYTVSVFKDDKEYLINDFDGLEETPIYIAFTEKKPITGRAALEVYSKKPEFVVFDLIKLGSVSTANINDPKWRFRLFKNSDNDSMMVTMQTLEGEKDSSVAFLLAFFLRNGIKRILKETKQKMKEIEIEFNGFSANETLKNNFIEAAKYLKINVVFV</sequence>